<dbReference type="Proteomes" id="UP001168338">
    <property type="component" value="Unassembled WGS sequence"/>
</dbReference>
<evidence type="ECO:0000313" key="1">
    <source>
        <dbReference type="EMBL" id="MDN7024876.1"/>
    </source>
</evidence>
<gene>
    <name evidence="1" type="ORF">FGU65_08245</name>
</gene>
<organism evidence="1 2">
    <name type="scientific">Methanoculleus frigidifontis</name>
    <dbReference type="NCBI Taxonomy" id="2584085"/>
    <lineage>
        <taxon>Archaea</taxon>
        <taxon>Methanobacteriati</taxon>
        <taxon>Methanobacteriota</taxon>
        <taxon>Stenosarchaea group</taxon>
        <taxon>Methanomicrobia</taxon>
        <taxon>Methanomicrobiales</taxon>
        <taxon>Methanomicrobiaceae</taxon>
        <taxon>Methanoculleus</taxon>
    </lineage>
</organism>
<proteinExistence type="predicted"/>
<dbReference type="InterPro" id="IPR038078">
    <property type="entry name" value="PhoU-like_sf"/>
</dbReference>
<protein>
    <submittedName>
        <fullName evidence="1">Uncharacterized protein</fullName>
    </submittedName>
</protein>
<reference evidence="1" key="1">
    <citation type="submission" date="2019-05" db="EMBL/GenBank/DDBJ databases">
        <title>Methanoculleus sp. FWC-SCC1, a methanogenic archaeon isolated from deep marine cold seep.</title>
        <authorList>
            <person name="Chen Y.-W."/>
            <person name="Chen S.-C."/>
            <person name="Teng N.-H."/>
            <person name="Lai M.-C."/>
        </authorList>
    </citation>
    <scope>NUCLEOTIDE SEQUENCE</scope>
    <source>
        <strain evidence="1">FWC-SCC1</strain>
    </source>
</reference>
<accession>A0ABT8MAB3</accession>
<dbReference type="RefSeq" id="WP_301664001.1">
    <property type="nucleotide sequence ID" value="NZ_VCYH01000005.1"/>
</dbReference>
<dbReference type="Gene3D" id="1.20.58.220">
    <property type="entry name" value="Phosphate transport system protein phou homolog 2, domain 2"/>
    <property type="match status" value="1"/>
</dbReference>
<comment type="caution">
    <text evidence="1">The sequence shown here is derived from an EMBL/GenBank/DDBJ whole genome shotgun (WGS) entry which is preliminary data.</text>
</comment>
<name>A0ABT8MAB3_9EURY</name>
<evidence type="ECO:0000313" key="2">
    <source>
        <dbReference type="Proteomes" id="UP001168338"/>
    </source>
</evidence>
<dbReference type="EMBL" id="VCYH01000005">
    <property type="protein sequence ID" value="MDN7024876.1"/>
    <property type="molecule type" value="Genomic_DNA"/>
</dbReference>
<keyword evidence="2" id="KW-1185">Reference proteome</keyword>
<sequence length="648" mass="72461">MPAEKKCIIEELGEGDLLLPGLVNTALVANDRIKYYFTLLQTACDRADHPNREFPTLRMERESAGVENAALDDVVAGTRVSGIGVYSVPCAGEIFAAVRGYMQEMALPVISRGGQGVEAFESRLSALLAELPKSDAEPVAGSVIWSITSGDRSAGDSLHLLVMDLHKELNALQRSISRENIDGAQTYLLGDGDADRVAVFMAGLNRTAPLKFDHPGLGTTATRTGRKLVLQNDIGLTDAHVLVITVEEMTVTITYTDVHMPRLQFFHSLFEAWDVAWEDTLSRRGSTRLEENLYHLSVGRYTARDESDLRAFLMHLGSRLVFLIDWNRARKRLGNFLRNKDAVTVLKRAADNEYGHMAFLKLGGERLIYDALELAAGMPLRYGEPLHQILGREKTVEYLQWVLRTASVGLCTNRSLLLVQDEIKAELLGYFRSAREKLLEVCEEHAVLAVEVATVLRDSLLVLQRGGEIDFICRSAQRAKRWERRADEYVTTVRSLSRRIEAAEFFFELIGVADDVVDCLEEACFFVTLVPSFTRSPGVYGELGNLAEIALMQGQEFVKALIAVQCVHRGGDREDMQVFLEAVDRMVGLEQECDEALRQAEKRILLESTDYREMRVAFELARTIEESTNASMKAAYILRDNILEGMGR</sequence>